<evidence type="ECO:0008006" key="3">
    <source>
        <dbReference type="Google" id="ProtNLM"/>
    </source>
</evidence>
<dbReference type="AlphaFoldDB" id="A0A4U9CT61"/>
<sequence>MHLALNAEHFGDALEDPSFLAMLAALVNSGYWFFED</sequence>
<proteinExistence type="predicted"/>
<dbReference type="EMBL" id="CABDVU010000001">
    <property type="protein sequence ID" value="VTN08177.1"/>
    <property type="molecule type" value="Genomic_DNA"/>
</dbReference>
<evidence type="ECO:0000313" key="2">
    <source>
        <dbReference type="Proteomes" id="UP000339249"/>
    </source>
</evidence>
<gene>
    <name evidence="1" type="ORF">NCTC9185_00050</name>
</gene>
<dbReference type="Proteomes" id="UP000339249">
    <property type="component" value="Unassembled WGS sequence"/>
</dbReference>
<protein>
    <recommendedName>
        <fullName evidence="3">Cupin superfamily protein</fullName>
    </recommendedName>
</protein>
<name>A0A4U9CT61_RAOTE</name>
<reference evidence="1 2" key="1">
    <citation type="submission" date="2019-04" db="EMBL/GenBank/DDBJ databases">
        <authorList>
            <consortium name="Pathogen Informatics"/>
        </authorList>
    </citation>
    <scope>NUCLEOTIDE SEQUENCE [LARGE SCALE GENOMIC DNA]</scope>
    <source>
        <strain evidence="1 2">NCTC9185</strain>
    </source>
</reference>
<evidence type="ECO:0000313" key="1">
    <source>
        <dbReference type="EMBL" id="VTN08177.1"/>
    </source>
</evidence>
<accession>A0A4U9CT61</accession>
<organism evidence="1 2">
    <name type="scientific">Raoultella terrigena</name>
    <name type="common">Klebsiella terrigena</name>
    <dbReference type="NCBI Taxonomy" id="577"/>
    <lineage>
        <taxon>Bacteria</taxon>
        <taxon>Pseudomonadati</taxon>
        <taxon>Pseudomonadota</taxon>
        <taxon>Gammaproteobacteria</taxon>
        <taxon>Enterobacterales</taxon>
        <taxon>Enterobacteriaceae</taxon>
        <taxon>Klebsiella/Raoultella group</taxon>
        <taxon>Raoultella</taxon>
    </lineage>
</organism>